<evidence type="ECO:0000313" key="2">
    <source>
        <dbReference type="EMBL" id="EKX67637.1"/>
    </source>
</evidence>
<name>L1L3Y5_9ACTN</name>
<evidence type="ECO:0000313" key="3">
    <source>
        <dbReference type="Proteomes" id="UP000010411"/>
    </source>
</evidence>
<dbReference type="AlphaFoldDB" id="L1L3Y5"/>
<proteinExistence type="predicted"/>
<comment type="caution">
    <text evidence="2">The sequence shown here is derived from an EMBL/GenBank/DDBJ whole genome shotgun (WGS) entry which is preliminary data.</text>
</comment>
<keyword evidence="3" id="KW-1185">Reference proteome</keyword>
<sequence>MGCAAHGAHGRGSLGRLRRSGHDRRAPGSIRAGPSAPRAPPGAICGTCGRRAGDGSLRPFAPPGSAVERRWGTGFVAGCGFVVACRAHAAEPQVDTAPRP</sequence>
<evidence type="ECO:0000256" key="1">
    <source>
        <dbReference type="SAM" id="MobiDB-lite"/>
    </source>
</evidence>
<accession>L1L3Y5</accession>
<feature type="compositionally biased region" description="Low complexity" evidence="1">
    <location>
        <begin position="29"/>
        <end position="44"/>
    </location>
</feature>
<protein>
    <submittedName>
        <fullName evidence="2">Uncharacterized protein</fullName>
    </submittedName>
</protein>
<organism evidence="2 3">
    <name type="scientific">Streptomyces ipomoeae 91-03</name>
    <dbReference type="NCBI Taxonomy" id="698759"/>
    <lineage>
        <taxon>Bacteria</taxon>
        <taxon>Bacillati</taxon>
        <taxon>Actinomycetota</taxon>
        <taxon>Actinomycetes</taxon>
        <taxon>Kitasatosporales</taxon>
        <taxon>Streptomycetaceae</taxon>
        <taxon>Streptomyces</taxon>
    </lineage>
</organism>
<dbReference type="Proteomes" id="UP000010411">
    <property type="component" value="Unassembled WGS sequence"/>
</dbReference>
<gene>
    <name evidence="2" type="ORF">STRIP9103_08271</name>
</gene>
<feature type="region of interest" description="Disordered" evidence="1">
    <location>
        <begin position="1"/>
        <end position="50"/>
    </location>
</feature>
<dbReference type="EMBL" id="AEJC01000133">
    <property type="protein sequence ID" value="EKX67637.1"/>
    <property type="molecule type" value="Genomic_DNA"/>
</dbReference>
<reference evidence="2 3" key="1">
    <citation type="submission" date="2012-11" db="EMBL/GenBank/DDBJ databases">
        <authorList>
            <person name="Huguet-Tapia J.C."/>
            <person name="Durkin A.S."/>
            <person name="Pettis G.S."/>
            <person name="Badger J.H."/>
        </authorList>
    </citation>
    <scope>NUCLEOTIDE SEQUENCE [LARGE SCALE GENOMIC DNA]</scope>
    <source>
        <strain evidence="2 3">91-03</strain>
    </source>
</reference>